<dbReference type="InterPro" id="IPR029044">
    <property type="entry name" value="Nucleotide-diphossugar_trans"/>
</dbReference>
<dbReference type="PANTHER" id="PTHR22916">
    <property type="entry name" value="GLYCOSYLTRANSFERASE"/>
    <property type="match status" value="1"/>
</dbReference>
<dbReference type="Pfam" id="PF00535">
    <property type="entry name" value="Glycos_transf_2"/>
    <property type="match status" value="1"/>
</dbReference>
<dbReference type="InterPro" id="IPR001173">
    <property type="entry name" value="Glyco_trans_2-like"/>
</dbReference>
<dbReference type="Proteomes" id="UP000199513">
    <property type="component" value="Unassembled WGS sequence"/>
</dbReference>
<protein>
    <submittedName>
        <fullName evidence="2">Glycosyltransferase involved in cell wall bisynthesis</fullName>
    </submittedName>
</protein>
<organism evidence="2 3">
    <name type="scientific">Thermoflexibacter ruber</name>
    <dbReference type="NCBI Taxonomy" id="1003"/>
    <lineage>
        <taxon>Bacteria</taxon>
        <taxon>Pseudomonadati</taxon>
        <taxon>Bacteroidota</taxon>
        <taxon>Cytophagia</taxon>
        <taxon>Cytophagales</taxon>
        <taxon>Thermoflexibacteraceae</taxon>
        <taxon>Thermoflexibacter</taxon>
    </lineage>
</organism>
<dbReference type="EMBL" id="FONY01000037">
    <property type="protein sequence ID" value="SFF46101.1"/>
    <property type="molecule type" value="Genomic_DNA"/>
</dbReference>
<reference evidence="2 3" key="1">
    <citation type="submission" date="2016-10" db="EMBL/GenBank/DDBJ databases">
        <authorList>
            <person name="de Groot N.N."/>
        </authorList>
    </citation>
    <scope>NUCLEOTIDE SEQUENCE [LARGE SCALE GENOMIC DNA]</scope>
    <source>
        <strain>GEY</strain>
        <strain evidence="3">DSM 9560</strain>
    </source>
</reference>
<keyword evidence="3" id="KW-1185">Reference proteome</keyword>
<name>A0A1I2J058_9BACT</name>
<accession>A0A1I2J058</accession>
<dbReference type="STRING" id="1003.SAMN04488541_103721"/>
<evidence type="ECO:0000313" key="3">
    <source>
        <dbReference type="Proteomes" id="UP000199513"/>
    </source>
</evidence>
<gene>
    <name evidence="2" type="ORF">SAMN04488541_103721</name>
</gene>
<dbReference type="RefSeq" id="WP_091548774.1">
    <property type="nucleotide sequence ID" value="NZ_FONY01000037.1"/>
</dbReference>
<dbReference type="AlphaFoldDB" id="A0A1I2J058"/>
<keyword evidence="2" id="KW-0808">Transferase</keyword>
<proteinExistence type="predicted"/>
<dbReference type="OrthoDB" id="6307329at2"/>
<dbReference type="PANTHER" id="PTHR22916:SF3">
    <property type="entry name" value="UDP-GLCNAC:BETAGAL BETA-1,3-N-ACETYLGLUCOSAMINYLTRANSFERASE-LIKE PROTEIN 1"/>
    <property type="match status" value="1"/>
</dbReference>
<evidence type="ECO:0000259" key="1">
    <source>
        <dbReference type="Pfam" id="PF00535"/>
    </source>
</evidence>
<evidence type="ECO:0000313" key="2">
    <source>
        <dbReference type="EMBL" id="SFF46101.1"/>
    </source>
</evidence>
<sequence length="310" mass="35632">MKFSVVVANYNNGKYLPALIESVQKQTYANWELIIADDCSTDNSLEIIASFLNDERIRLVSHKQNQGAGAAFRTATENATGELIGLLGADDALPPNAIAEMVNAHLAYPQASFIYSTHFECDSELQVIDEKGFFGQAIPEGKSQIHQIYATNFATFKKQAYLKTSGFNPKLKRAVDQDLFLKLEEVGQVVFVDKPLYYYRRHSAGISQEGNSEKARMFHIMAMYDAYQRRKKIGFINLSKDEMRYYLRYYCLYQAEHNLPEGILKRLSYLLKDLYFIPTDIKRKEFWQVLGKILRFYQGQTIIKKGHIIP</sequence>
<feature type="domain" description="Glycosyltransferase 2-like" evidence="1">
    <location>
        <begin position="4"/>
        <end position="128"/>
    </location>
</feature>
<dbReference type="Gene3D" id="3.90.550.10">
    <property type="entry name" value="Spore Coat Polysaccharide Biosynthesis Protein SpsA, Chain A"/>
    <property type="match status" value="1"/>
</dbReference>
<dbReference type="SUPFAM" id="SSF53448">
    <property type="entry name" value="Nucleotide-diphospho-sugar transferases"/>
    <property type="match status" value="1"/>
</dbReference>
<dbReference type="GO" id="GO:0016758">
    <property type="term" value="F:hexosyltransferase activity"/>
    <property type="evidence" value="ECO:0007669"/>
    <property type="project" value="UniProtKB-ARBA"/>
</dbReference>